<dbReference type="RefSeq" id="WP_279526996.1">
    <property type="nucleotide sequence ID" value="NZ_CP122312.1"/>
</dbReference>
<keyword evidence="2 5" id="KW-0812">Transmembrane</keyword>
<keyword evidence="3 5" id="KW-1133">Transmembrane helix</keyword>
<sequence length="138" mass="14349">MAVTGTAAVVLLLGRLLFGGVLAFMGLNHFMQTEQLSEYAEYKGVPAPKLSVLASGAVLVLGGLGIVLGVFPTLAGIVVAAALVVMAVTMHDFWAVPEEQKQDEMTGFLKNTVIAGGALAIAALGWQNWAYAVDVGLF</sequence>
<dbReference type="AlphaFoldDB" id="A0ABD5Z4W9"/>
<comment type="subcellular location">
    <subcellularLocation>
        <location evidence="1">Membrane</location>
        <topology evidence="1">Multi-pass membrane protein</topology>
    </subcellularLocation>
</comment>
<evidence type="ECO:0000256" key="3">
    <source>
        <dbReference type="ARBA" id="ARBA00022989"/>
    </source>
</evidence>
<evidence type="ECO:0000256" key="2">
    <source>
        <dbReference type="ARBA" id="ARBA00022692"/>
    </source>
</evidence>
<organism evidence="6 7">
    <name type="scientific">Halospeciosus flavus</name>
    <dbReference type="NCBI Taxonomy" id="3032283"/>
    <lineage>
        <taxon>Archaea</taxon>
        <taxon>Methanobacteriati</taxon>
        <taxon>Methanobacteriota</taxon>
        <taxon>Stenosarchaea group</taxon>
        <taxon>Halobacteria</taxon>
        <taxon>Halobacteriales</taxon>
        <taxon>Halobacteriaceae</taxon>
        <taxon>Halospeciosus</taxon>
    </lineage>
</organism>
<keyword evidence="4 5" id="KW-0472">Membrane</keyword>
<dbReference type="Pfam" id="PF07681">
    <property type="entry name" value="DoxX"/>
    <property type="match status" value="1"/>
</dbReference>
<feature type="transmembrane region" description="Helical" evidence="5">
    <location>
        <begin position="108"/>
        <end position="129"/>
    </location>
</feature>
<evidence type="ECO:0000256" key="5">
    <source>
        <dbReference type="SAM" id="Phobius"/>
    </source>
</evidence>
<gene>
    <name evidence="6" type="ORF">ACFQJ9_12440</name>
</gene>
<feature type="transmembrane region" description="Helical" evidence="5">
    <location>
        <begin position="77"/>
        <end position="96"/>
    </location>
</feature>
<feature type="transmembrane region" description="Helical" evidence="5">
    <location>
        <begin position="6"/>
        <end position="30"/>
    </location>
</feature>
<protein>
    <submittedName>
        <fullName evidence="6">DoxX family membrane protein</fullName>
    </submittedName>
</protein>
<evidence type="ECO:0000313" key="6">
    <source>
        <dbReference type="EMBL" id="MFC7200208.1"/>
    </source>
</evidence>
<accession>A0ABD5Z4W9</accession>
<evidence type="ECO:0000256" key="4">
    <source>
        <dbReference type="ARBA" id="ARBA00023136"/>
    </source>
</evidence>
<name>A0ABD5Z4W9_9EURY</name>
<dbReference type="GO" id="GO:0016020">
    <property type="term" value="C:membrane"/>
    <property type="evidence" value="ECO:0007669"/>
    <property type="project" value="UniProtKB-SubCell"/>
</dbReference>
<dbReference type="EMBL" id="JBHTAR010000011">
    <property type="protein sequence ID" value="MFC7200208.1"/>
    <property type="molecule type" value="Genomic_DNA"/>
</dbReference>
<evidence type="ECO:0000313" key="7">
    <source>
        <dbReference type="Proteomes" id="UP001596447"/>
    </source>
</evidence>
<proteinExistence type="predicted"/>
<comment type="caution">
    <text evidence="6">The sequence shown here is derived from an EMBL/GenBank/DDBJ whole genome shotgun (WGS) entry which is preliminary data.</text>
</comment>
<keyword evidence="7" id="KW-1185">Reference proteome</keyword>
<evidence type="ECO:0000256" key="1">
    <source>
        <dbReference type="ARBA" id="ARBA00004141"/>
    </source>
</evidence>
<reference evidence="6 7" key="1">
    <citation type="journal article" date="2019" name="Int. J. Syst. Evol. Microbiol.">
        <title>The Global Catalogue of Microorganisms (GCM) 10K type strain sequencing project: providing services to taxonomists for standard genome sequencing and annotation.</title>
        <authorList>
            <consortium name="The Broad Institute Genomics Platform"/>
            <consortium name="The Broad Institute Genome Sequencing Center for Infectious Disease"/>
            <person name="Wu L."/>
            <person name="Ma J."/>
        </authorList>
    </citation>
    <scope>NUCLEOTIDE SEQUENCE [LARGE SCALE GENOMIC DNA]</scope>
    <source>
        <strain evidence="6 7">XZGYJ-43</strain>
    </source>
</reference>
<dbReference type="InterPro" id="IPR032808">
    <property type="entry name" value="DoxX"/>
</dbReference>
<dbReference type="Proteomes" id="UP001596447">
    <property type="component" value="Unassembled WGS sequence"/>
</dbReference>